<dbReference type="AlphaFoldDB" id="F7J5W9"/>
<dbReference type="InterPro" id="IPR036420">
    <property type="entry name" value="BRCT_dom_sf"/>
</dbReference>
<dbReference type="SUPFAM" id="SSF47802">
    <property type="entry name" value="DNA polymerase beta, N-terminal domain-like"/>
    <property type="match status" value="1"/>
</dbReference>
<accession>F7J5W9</accession>
<dbReference type="PANTHER" id="PTHR11276:SF28">
    <property type="entry name" value="DNA POLYMERASE LAMBDA"/>
    <property type="match status" value="1"/>
</dbReference>
<gene>
    <name evidence="4" type="primary">Pol l</name>
</gene>
<dbReference type="SUPFAM" id="SSF81585">
    <property type="entry name" value="PsbU/PolX domain-like"/>
    <property type="match status" value="1"/>
</dbReference>
<dbReference type="FunFam" id="1.10.150.110:FF:000005">
    <property type="entry name" value="DNA polymerase POL4"/>
    <property type="match status" value="1"/>
</dbReference>
<protein>
    <submittedName>
        <fullName evidence="4">DNA polymerase lambda</fullName>
    </submittedName>
</protein>
<feature type="active site" description="Nucleophile; Schiff-base intermediate with DNA; for 5'-dRP lyase activity" evidence="1">
    <location>
        <position position="235"/>
    </location>
</feature>
<dbReference type="InterPro" id="IPR022312">
    <property type="entry name" value="DNA_pol_X"/>
</dbReference>
<evidence type="ECO:0000256" key="2">
    <source>
        <dbReference type="SAM" id="MobiDB-lite"/>
    </source>
</evidence>
<evidence type="ECO:0000313" key="4">
    <source>
        <dbReference type="EMBL" id="BAK40154.1"/>
    </source>
</evidence>
<dbReference type="Pfam" id="PF00533">
    <property type="entry name" value="BRCT"/>
    <property type="match status" value="1"/>
</dbReference>
<dbReference type="PROSITE" id="PS50172">
    <property type="entry name" value="BRCT"/>
    <property type="match status" value="1"/>
</dbReference>
<sequence length="345" mass="39021">MLLMMKGLVLCIPSYGMGQVRQKILSSLAREKGAVVVSVYQEDVTHVVLDAHLKPTNKTAITMLKRNAKLKSSSADGLQLKNGNNDSVIFVHADWLSQINKLNRLVPEQPYVLDMVPKRNENVEEEEKHPKRQKVEVESVVGKDEASESNVPTTFACMKRSLLKVNCEESPEEGSNEFIIEKLKVLLEEYTALGDKWRVMGYKKAITALSKCKEIIRSTEQARKLPHVGERLAEKIGEIAETRRLRRLDYVDNRVETLKAFCDIHGVGPVVAADLYAKGFRSIEELRTYSDTPESCGPSAKVTLSRPQRIGLKHVEDFRQRIPREEVSVIAGLVREVCHRFINEE</sequence>
<name>F7J5W9_9CNID</name>
<evidence type="ECO:0000259" key="3">
    <source>
        <dbReference type="PROSITE" id="PS50172"/>
    </source>
</evidence>
<feature type="domain" description="BRCT" evidence="3">
    <location>
        <begin position="1"/>
        <end position="113"/>
    </location>
</feature>
<evidence type="ECO:0000256" key="1">
    <source>
        <dbReference type="PIRSR" id="PIRSR622312-50"/>
    </source>
</evidence>
<dbReference type="GO" id="GO:0005634">
    <property type="term" value="C:nucleus"/>
    <property type="evidence" value="ECO:0007669"/>
    <property type="project" value="TreeGrafter"/>
</dbReference>
<dbReference type="InterPro" id="IPR010996">
    <property type="entry name" value="HHH_MUS81"/>
</dbReference>
<dbReference type="Gene3D" id="3.40.50.10190">
    <property type="entry name" value="BRCT domain"/>
    <property type="match status" value="1"/>
</dbReference>
<feature type="region of interest" description="Disordered" evidence="2">
    <location>
        <begin position="122"/>
        <end position="143"/>
    </location>
</feature>
<dbReference type="GO" id="GO:0003887">
    <property type="term" value="F:DNA-directed DNA polymerase activity"/>
    <property type="evidence" value="ECO:0007669"/>
    <property type="project" value="InterPro"/>
</dbReference>
<dbReference type="SUPFAM" id="SSF52113">
    <property type="entry name" value="BRCT domain"/>
    <property type="match status" value="1"/>
</dbReference>
<dbReference type="EMBL" id="AB636590">
    <property type="protein sequence ID" value="BAK40154.1"/>
    <property type="molecule type" value="mRNA"/>
</dbReference>
<organism evidence="4">
    <name type="scientific">Aurelia sp. 1 sensu Dawson et al.</name>
    <name type="common">2005</name>
    <dbReference type="NCBI Taxonomy" id="237409"/>
    <lineage>
        <taxon>Eukaryota</taxon>
        <taxon>Metazoa</taxon>
        <taxon>Cnidaria</taxon>
        <taxon>Scyphozoa</taxon>
        <taxon>Semaeostomeae</taxon>
        <taxon>Ulmaridae</taxon>
        <taxon>Aurelia</taxon>
    </lineage>
</organism>
<dbReference type="GO" id="GO:0006303">
    <property type="term" value="P:double-strand break repair via nonhomologous end joining"/>
    <property type="evidence" value="ECO:0007669"/>
    <property type="project" value="TreeGrafter"/>
</dbReference>
<dbReference type="InterPro" id="IPR018944">
    <property type="entry name" value="DNA_pol_lambd_fingers_domain"/>
</dbReference>
<dbReference type="Pfam" id="PF10391">
    <property type="entry name" value="DNA_pol_lambd_f"/>
    <property type="match status" value="1"/>
</dbReference>
<dbReference type="Pfam" id="PF14716">
    <property type="entry name" value="HHH_8"/>
    <property type="match status" value="1"/>
</dbReference>
<dbReference type="PANTHER" id="PTHR11276">
    <property type="entry name" value="DNA POLYMERASE TYPE-X FAMILY MEMBER"/>
    <property type="match status" value="1"/>
</dbReference>
<dbReference type="InterPro" id="IPR001357">
    <property type="entry name" value="BRCT_dom"/>
</dbReference>
<reference evidence="4" key="1">
    <citation type="journal article" date="2011" name="Biochem. Biophys. Res. Commun.">
        <title>Characterization of marine X-family DNA polymerases and comparative analysis of base excision repair proteins.</title>
        <authorList>
            <person name="Kodera H."/>
            <person name="Takeuchi R."/>
            <person name="Uchiyama Y."/>
            <person name="Takakusagi Y."/>
            <person name="Iwabata K."/>
            <person name="Miwa H."/>
            <person name="Hanzawa N."/>
            <person name="Sugawara F."/>
            <person name="Sakaguchi K."/>
        </authorList>
    </citation>
    <scope>NUCLEOTIDE SEQUENCE</scope>
    <source>
        <strain evidence="4">GfKAMOaq</strain>
    </source>
</reference>
<dbReference type="Gene3D" id="1.10.150.110">
    <property type="entry name" value="DNA polymerase beta, N-terminal domain-like"/>
    <property type="match status" value="1"/>
</dbReference>
<dbReference type="Gene3D" id="1.10.150.20">
    <property type="entry name" value="5' to 3' exonuclease, C-terminal subdomain"/>
    <property type="match status" value="1"/>
</dbReference>
<dbReference type="GO" id="GO:0003677">
    <property type="term" value="F:DNA binding"/>
    <property type="evidence" value="ECO:0007669"/>
    <property type="project" value="InterPro"/>
</dbReference>
<proteinExistence type="evidence at transcript level"/>
<dbReference type="InterPro" id="IPR027421">
    <property type="entry name" value="DNA_pol_lamdba_lyase_dom_sf"/>
</dbReference>